<dbReference type="EMBL" id="JYDW01001545">
    <property type="protein sequence ID" value="KRZ47031.1"/>
    <property type="molecule type" value="Genomic_DNA"/>
</dbReference>
<sequence length="71" mass="7901">PEGTLIVIKPRAENETAEKGGSRTHGARHQLAAQACTSKNYKPQSDGMFYCQLYRTFSTMLSNTLNKHSLD</sequence>
<organism evidence="2 3">
    <name type="scientific">Trichinella nativa</name>
    <dbReference type="NCBI Taxonomy" id="6335"/>
    <lineage>
        <taxon>Eukaryota</taxon>
        <taxon>Metazoa</taxon>
        <taxon>Ecdysozoa</taxon>
        <taxon>Nematoda</taxon>
        <taxon>Enoplea</taxon>
        <taxon>Dorylaimia</taxon>
        <taxon>Trichinellida</taxon>
        <taxon>Trichinellidae</taxon>
        <taxon>Trichinella</taxon>
    </lineage>
</organism>
<name>A0A0V1KIJ3_9BILA</name>
<proteinExistence type="predicted"/>
<feature type="non-terminal residue" evidence="2">
    <location>
        <position position="1"/>
    </location>
</feature>
<gene>
    <name evidence="2" type="ORF">T02_3517</name>
</gene>
<accession>A0A0V1KIJ3</accession>
<feature type="compositionally biased region" description="Basic and acidic residues" evidence="1">
    <location>
        <begin position="10"/>
        <end position="21"/>
    </location>
</feature>
<dbReference type="AlphaFoldDB" id="A0A0V1KIJ3"/>
<evidence type="ECO:0000313" key="3">
    <source>
        <dbReference type="Proteomes" id="UP000054721"/>
    </source>
</evidence>
<keyword evidence="3" id="KW-1185">Reference proteome</keyword>
<reference evidence="2 3" key="1">
    <citation type="submission" date="2015-05" db="EMBL/GenBank/DDBJ databases">
        <title>Evolution of Trichinella species and genotypes.</title>
        <authorList>
            <person name="Korhonen P.K."/>
            <person name="Edoardo P."/>
            <person name="Giuseppe L.R."/>
            <person name="Gasser R.B."/>
        </authorList>
    </citation>
    <scope>NUCLEOTIDE SEQUENCE [LARGE SCALE GENOMIC DNA]</scope>
    <source>
        <strain evidence="2">ISS10</strain>
    </source>
</reference>
<feature type="non-terminal residue" evidence="2">
    <location>
        <position position="71"/>
    </location>
</feature>
<evidence type="ECO:0000313" key="2">
    <source>
        <dbReference type="EMBL" id="KRZ47031.1"/>
    </source>
</evidence>
<evidence type="ECO:0000256" key="1">
    <source>
        <dbReference type="SAM" id="MobiDB-lite"/>
    </source>
</evidence>
<comment type="caution">
    <text evidence="2">The sequence shown here is derived from an EMBL/GenBank/DDBJ whole genome shotgun (WGS) entry which is preliminary data.</text>
</comment>
<dbReference type="Proteomes" id="UP000054721">
    <property type="component" value="Unassembled WGS sequence"/>
</dbReference>
<feature type="region of interest" description="Disordered" evidence="1">
    <location>
        <begin position="1"/>
        <end position="28"/>
    </location>
</feature>
<protein>
    <submittedName>
        <fullName evidence="2">Uncharacterized protein</fullName>
    </submittedName>
</protein>